<dbReference type="InterPro" id="IPR000210">
    <property type="entry name" value="BTB/POZ_dom"/>
</dbReference>
<dbReference type="InterPro" id="IPR011333">
    <property type="entry name" value="SKP1/BTB/POZ_sf"/>
</dbReference>
<evidence type="ECO:0000256" key="1">
    <source>
        <dbReference type="SAM" id="Phobius"/>
    </source>
</evidence>
<dbReference type="PROSITE" id="PS50097">
    <property type="entry name" value="BTB"/>
    <property type="match status" value="1"/>
</dbReference>
<dbReference type="EMBL" id="JBANRG010000093">
    <property type="protein sequence ID" value="KAK7436524.1"/>
    <property type="molecule type" value="Genomic_DNA"/>
</dbReference>
<feature type="domain" description="BTB" evidence="2">
    <location>
        <begin position="46"/>
        <end position="112"/>
    </location>
</feature>
<protein>
    <recommendedName>
        <fullName evidence="2">BTB domain-containing protein</fullName>
    </recommendedName>
</protein>
<keyword evidence="4" id="KW-1185">Reference proteome</keyword>
<evidence type="ECO:0000313" key="3">
    <source>
        <dbReference type="EMBL" id="KAK7436524.1"/>
    </source>
</evidence>
<dbReference type="SUPFAM" id="SSF54695">
    <property type="entry name" value="POZ domain"/>
    <property type="match status" value="1"/>
</dbReference>
<evidence type="ECO:0000313" key="4">
    <source>
        <dbReference type="Proteomes" id="UP001498398"/>
    </source>
</evidence>
<reference evidence="3 4" key="1">
    <citation type="submission" date="2024-01" db="EMBL/GenBank/DDBJ databases">
        <title>A draft genome for the cacao thread blight pathogen Marasmiellus scandens.</title>
        <authorList>
            <person name="Baruah I.K."/>
            <person name="Leung J."/>
            <person name="Bukari Y."/>
            <person name="Amoako-Attah I."/>
            <person name="Meinhardt L.W."/>
            <person name="Bailey B.A."/>
            <person name="Cohen S.P."/>
        </authorList>
    </citation>
    <scope>NUCLEOTIDE SEQUENCE [LARGE SCALE GENOMIC DNA]</scope>
    <source>
        <strain evidence="3 4">GH-19</strain>
    </source>
</reference>
<proteinExistence type="predicted"/>
<organism evidence="3 4">
    <name type="scientific">Marasmiellus scandens</name>
    <dbReference type="NCBI Taxonomy" id="2682957"/>
    <lineage>
        <taxon>Eukaryota</taxon>
        <taxon>Fungi</taxon>
        <taxon>Dikarya</taxon>
        <taxon>Basidiomycota</taxon>
        <taxon>Agaricomycotina</taxon>
        <taxon>Agaricomycetes</taxon>
        <taxon>Agaricomycetidae</taxon>
        <taxon>Agaricales</taxon>
        <taxon>Marasmiineae</taxon>
        <taxon>Omphalotaceae</taxon>
        <taxon>Marasmiellus</taxon>
    </lineage>
</organism>
<sequence>MIDSVFLEAKGALLFLMTLTFRPPALHQGLTTVAKKRHPRFYFQDGNVVFLVESTIYKIHRYFFHRDSSIFDAMFSLPIPAGQRPEGESEENPICLHGIATQDFDRLLSILYPLWVVIVIVSISIPQLNFISPRNFLEYEMKTVEEWTSILDLACRWDFSSLHELAVNNLYPITSTADKIYLGHIYEVIEWLVPAYTELCTRQEPLTLEEGRKLGVDIVTSIGQVRHQIRYRSNLNRSHDTIVELVRRAFVSSSGA</sequence>
<keyword evidence="1" id="KW-0812">Transmembrane</keyword>
<gene>
    <name evidence="3" type="ORF">VKT23_019078</name>
</gene>
<name>A0ABR1IM98_9AGAR</name>
<keyword evidence="1" id="KW-0472">Membrane</keyword>
<accession>A0ABR1IM98</accession>
<dbReference type="Gene3D" id="3.30.710.10">
    <property type="entry name" value="Potassium Channel Kv1.1, Chain A"/>
    <property type="match status" value="1"/>
</dbReference>
<evidence type="ECO:0000259" key="2">
    <source>
        <dbReference type="PROSITE" id="PS50097"/>
    </source>
</evidence>
<keyword evidence="1" id="KW-1133">Transmembrane helix</keyword>
<dbReference type="Proteomes" id="UP001498398">
    <property type="component" value="Unassembled WGS sequence"/>
</dbReference>
<comment type="caution">
    <text evidence="3">The sequence shown here is derived from an EMBL/GenBank/DDBJ whole genome shotgun (WGS) entry which is preliminary data.</text>
</comment>
<dbReference type="Pfam" id="PF00651">
    <property type="entry name" value="BTB"/>
    <property type="match status" value="1"/>
</dbReference>
<feature type="transmembrane region" description="Helical" evidence="1">
    <location>
        <begin position="110"/>
        <end position="131"/>
    </location>
</feature>